<dbReference type="EMBL" id="HG793143">
    <property type="protein sequence ID" value="CRL23851.1"/>
    <property type="molecule type" value="Genomic_DNA"/>
</dbReference>
<evidence type="ECO:0000256" key="1">
    <source>
        <dbReference type="SAM" id="SignalP"/>
    </source>
</evidence>
<keyword evidence="1" id="KW-0732">Signal</keyword>
<sequence>MRFLHILPLLPTMVYAMPLADGPPNPGPPQLDCVSWLMLVV</sequence>
<dbReference type="AlphaFoldDB" id="A0A0G4PC18"/>
<accession>A0A0G4PC18</accession>
<evidence type="ECO:0000313" key="2">
    <source>
        <dbReference type="EMBL" id="CRL23851.1"/>
    </source>
</evidence>
<feature type="chain" id="PRO_5005195216" evidence="1">
    <location>
        <begin position="17"/>
        <end position="41"/>
    </location>
</feature>
<dbReference type="Proteomes" id="UP000053732">
    <property type="component" value="Unassembled WGS sequence"/>
</dbReference>
<name>A0A0G4PC18_PENC3</name>
<feature type="signal peptide" evidence="1">
    <location>
        <begin position="1"/>
        <end position="16"/>
    </location>
</feature>
<protein>
    <submittedName>
        <fullName evidence="2">Str. FM013</fullName>
    </submittedName>
</protein>
<organism evidence="2 3">
    <name type="scientific">Penicillium camemberti (strain FM 013)</name>
    <dbReference type="NCBI Taxonomy" id="1429867"/>
    <lineage>
        <taxon>Eukaryota</taxon>
        <taxon>Fungi</taxon>
        <taxon>Dikarya</taxon>
        <taxon>Ascomycota</taxon>
        <taxon>Pezizomycotina</taxon>
        <taxon>Eurotiomycetes</taxon>
        <taxon>Eurotiomycetidae</taxon>
        <taxon>Eurotiales</taxon>
        <taxon>Aspergillaceae</taxon>
        <taxon>Penicillium</taxon>
    </lineage>
</organism>
<evidence type="ECO:0000313" key="3">
    <source>
        <dbReference type="Proteomes" id="UP000053732"/>
    </source>
</evidence>
<gene>
    <name evidence="2" type="ORF">PCAMFM013_S010g000289</name>
</gene>
<reference evidence="2 3" key="1">
    <citation type="journal article" date="2014" name="Nat. Commun.">
        <title>Multiple recent horizontal transfers of a large genomic region in cheese making fungi.</title>
        <authorList>
            <person name="Cheeseman K."/>
            <person name="Ropars J."/>
            <person name="Renault P."/>
            <person name="Dupont J."/>
            <person name="Gouzy J."/>
            <person name="Branca A."/>
            <person name="Abraham A.L."/>
            <person name="Ceppi M."/>
            <person name="Conseiller E."/>
            <person name="Debuchy R."/>
            <person name="Malagnac F."/>
            <person name="Goarin A."/>
            <person name="Silar P."/>
            <person name="Lacoste S."/>
            <person name="Sallet E."/>
            <person name="Bensimon A."/>
            <person name="Giraud T."/>
            <person name="Brygoo Y."/>
        </authorList>
    </citation>
    <scope>NUCLEOTIDE SEQUENCE [LARGE SCALE GENOMIC DNA]</scope>
    <source>
        <strain evidence="3">FM 013</strain>
    </source>
</reference>
<proteinExistence type="predicted"/>
<keyword evidence="3" id="KW-1185">Reference proteome</keyword>